<dbReference type="InterPro" id="IPR017790">
    <property type="entry name" value="Penicillin-binding_protein_2"/>
</dbReference>
<proteinExistence type="predicted"/>
<evidence type="ECO:0000256" key="5">
    <source>
        <dbReference type="ARBA" id="ARBA00022645"/>
    </source>
</evidence>
<dbReference type="GO" id="GO:0006508">
    <property type="term" value="P:proteolysis"/>
    <property type="evidence" value="ECO:0007669"/>
    <property type="project" value="UniProtKB-KW"/>
</dbReference>
<evidence type="ECO:0000313" key="18">
    <source>
        <dbReference type="Proteomes" id="UP000269883"/>
    </source>
</evidence>
<reference evidence="17 18" key="1">
    <citation type="journal article" date="2018" name="Sci. Adv.">
        <title>Multi-heme cytochromes provide a pathway for survival in energy-limited environments.</title>
        <authorList>
            <person name="Deng X."/>
            <person name="Dohmae N."/>
            <person name="Nealson K.H."/>
            <person name="Hashimoto K."/>
            <person name="Okamoto A."/>
        </authorList>
    </citation>
    <scope>NUCLEOTIDE SEQUENCE [LARGE SCALE GENOMIC DNA]</scope>
    <source>
        <strain evidence="17 18">IS5</strain>
    </source>
</reference>
<dbReference type="GO" id="GO:0009002">
    <property type="term" value="F:serine-type D-Ala-D-Ala carboxypeptidase activity"/>
    <property type="evidence" value="ECO:0007669"/>
    <property type="project" value="InterPro"/>
</dbReference>
<dbReference type="PANTHER" id="PTHR30627">
    <property type="entry name" value="PEPTIDOGLYCAN D,D-TRANSPEPTIDASE"/>
    <property type="match status" value="1"/>
</dbReference>
<evidence type="ECO:0000256" key="11">
    <source>
        <dbReference type="ARBA" id="ARBA00022989"/>
    </source>
</evidence>
<dbReference type="RefSeq" id="WP_126380693.1">
    <property type="nucleotide sequence ID" value="NZ_AP017378.1"/>
</dbReference>
<keyword evidence="6" id="KW-0645">Protease</keyword>
<dbReference type="InterPro" id="IPR012338">
    <property type="entry name" value="Beta-lactam/transpept-like"/>
</dbReference>
<name>A0A2Z6B2L4_9BACT</name>
<keyword evidence="8" id="KW-0378">Hydrolase</keyword>
<keyword evidence="18" id="KW-1185">Reference proteome</keyword>
<dbReference type="Gene3D" id="3.40.710.10">
    <property type="entry name" value="DD-peptidase/beta-lactamase superfamily"/>
    <property type="match status" value="1"/>
</dbReference>
<evidence type="ECO:0000256" key="14">
    <source>
        <dbReference type="SAM" id="Phobius"/>
    </source>
</evidence>
<dbReference type="KEGG" id="dfl:DFE_2940"/>
<evidence type="ECO:0000259" key="16">
    <source>
        <dbReference type="Pfam" id="PF03717"/>
    </source>
</evidence>
<dbReference type="GO" id="GO:0005886">
    <property type="term" value="C:plasma membrane"/>
    <property type="evidence" value="ECO:0007669"/>
    <property type="project" value="UniProtKB-SubCell"/>
</dbReference>
<dbReference type="AlphaFoldDB" id="A0A2Z6B2L4"/>
<comment type="subcellular location">
    <subcellularLocation>
        <location evidence="2">Cell membrane</location>
    </subcellularLocation>
    <subcellularLocation>
        <location evidence="1">Membrane</location>
        <topology evidence="1">Single-pass membrane protein</topology>
    </subcellularLocation>
</comment>
<dbReference type="Pfam" id="PF03717">
    <property type="entry name" value="PBP_dimer"/>
    <property type="match status" value="1"/>
</dbReference>
<organism evidence="17 18">
    <name type="scientific">Desulfovibrio ferrophilus</name>
    <dbReference type="NCBI Taxonomy" id="241368"/>
    <lineage>
        <taxon>Bacteria</taxon>
        <taxon>Pseudomonadati</taxon>
        <taxon>Thermodesulfobacteriota</taxon>
        <taxon>Desulfovibrionia</taxon>
        <taxon>Desulfovibrionales</taxon>
        <taxon>Desulfovibrionaceae</taxon>
        <taxon>Desulfovibrio</taxon>
    </lineage>
</organism>
<dbReference type="SUPFAM" id="SSF56519">
    <property type="entry name" value="Penicillin binding protein dimerisation domain"/>
    <property type="match status" value="1"/>
</dbReference>
<dbReference type="Gene3D" id="3.90.1310.10">
    <property type="entry name" value="Penicillin-binding protein 2a (Domain 2)"/>
    <property type="match status" value="1"/>
</dbReference>
<keyword evidence="10" id="KW-0573">Peptidoglycan synthesis</keyword>
<evidence type="ECO:0000313" key="17">
    <source>
        <dbReference type="EMBL" id="BBD09666.1"/>
    </source>
</evidence>
<feature type="domain" description="Penicillin-binding protein transpeptidase" evidence="15">
    <location>
        <begin position="262"/>
        <end position="587"/>
    </location>
</feature>
<keyword evidence="4" id="KW-0997">Cell inner membrane</keyword>
<keyword evidence="13" id="KW-0961">Cell wall biogenesis/degradation</keyword>
<dbReference type="InterPro" id="IPR050515">
    <property type="entry name" value="Beta-lactam/transpept"/>
</dbReference>
<evidence type="ECO:0000256" key="3">
    <source>
        <dbReference type="ARBA" id="ARBA00022475"/>
    </source>
</evidence>
<dbReference type="InterPro" id="IPR036138">
    <property type="entry name" value="PBP_dimer_sf"/>
</dbReference>
<keyword evidence="7 14" id="KW-0812">Transmembrane</keyword>
<dbReference type="EMBL" id="AP017378">
    <property type="protein sequence ID" value="BBD09666.1"/>
    <property type="molecule type" value="Genomic_DNA"/>
</dbReference>
<evidence type="ECO:0000256" key="4">
    <source>
        <dbReference type="ARBA" id="ARBA00022519"/>
    </source>
</evidence>
<dbReference type="GO" id="GO:0009252">
    <property type="term" value="P:peptidoglycan biosynthetic process"/>
    <property type="evidence" value="ECO:0007669"/>
    <property type="project" value="UniProtKB-KW"/>
</dbReference>
<dbReference type="SUPFAM" id="SSF56601">
    <property type="entry name" value="beta-lactamase/transpeptidase-like"/>
    <property type="match status" value="1"/>
</dbReference>
<protein>
    <submittedName>
        <fullName evidence="17">Penicillin-binding protein 2</fullName>
    </submittedName>
</protein>
<dbReference type="NCBIfam" id="TIGR03423">
    <property type="entry name" value="pbp2_mrdA"/>
    <property type="match status" value="1"/>
</dbReference>
<evidence type="ECO:0000256" key="1">
    <source>
        <dbReference type="ARBA" id="ARBA00004167"/>
    </source>
</evidence>
<feature type="domain" description="Penicillin-binding protein dimerisation" evidence="16">
    <location>
        <begin position="62"/>
        <end position="229"/>
    </location>
</feature>
<evidence type="ECO:0000256" key="8">
    <source>
        <dbReference type="ARBA" id="ARBA00022801"/>
    </source>
</evidence>
<evidence type="ECO:0000256" key="12">
    <source>
        <dbReference type="ARBA" id="ARBA00023136"/>
    </source>
</evidence>
<evidence type="ECO:0000256" key="13">
    <source>
        <dbReference type="ARBA" id="ARBA00023316"/>
    </source>
</evidence>
<dbReference type="InterPro" id="IPR005311">
    <property type="entry name" value="PBP_dimer"/>
</dbReference>
<keyword evidence="3" id="KW-1003">Cell membrane</keyword>
<dbReference type="OrthoDB" id="9766847at2"/>
<evidence type="ECO:0000259" key="15">
    <source>
        <dbReference type="Pfam" id="PF00905"/>
    </source>
</evidence>
<gene>
    <name evidence="17" type="ORF">DFE_2940</name>
</gene>
<evidence type="ECO:0000256" key="6">
    <source>
        <dbReference type="ARBA" id="ARBA00022670"/>
    </source>
</evidence>
<dbReference type="GO" id="GO:0008360">
    <property type="term" value="P:regulation of cell shape"/>
    <property type="evidence" value="ECO:0007669"/>
    <property type="project" value="UniProtKB-KW"/>
</dbReference>
<keyword evidence="11 14" id="KW-1133">Transmembrane helix</keyword>
<evidence type="ECO:0000256" key="10">
    <source>
        <dbReference type="ARBA" id="ARBA00022984"/>
    </source>
</evidence>
<dbReference type="Proteomes" id="UP000269883">
    <property type="component" value="Chromosome"/>
</dbReference>
<evidence type="ECO:0000256" key="2">
    <source>
        <dbReference type="ARBA" id="ARBA00004236"/>
    </source>
</evidence>
<dbReference type="InterPro" id="IPR001460">
    <property type="entry name" value="PCN-bd_Tpept"/>
</dbReference>
<evidence type="ECO:0000256" key="9">
    <source>
        <dbReference type="ARBA" id="ARBA00022960"/>
    </source>
</evidence>
<dbReference type="GO" id="GO:0071972">
    <property type="term" value="F:peptidoglycan L,D-transpeptidase activity"/>
    <property type="evidence" value="ECO:0007669"/>
    <property type="project" value="TreeGrafter"/>
</dbReference>
<keyword evidence="9" id="KW-0133">Cell shape</keyword>
<keyword evidence="5" id="KW-0121">Carboxypeptidase</keyword>
<accession>A0A2Z6B2L4</accession>
<sequence>MSAHYEPEGQAPPKSGLLLLQALIWVLFCIFALRFWYLQIYRGEEFETKARDNQLRQEAMFAPRGLVRDRIGKLVAVNEPAYALGLVREDCKDISTTLDKVTEWTGVDREALREKFHKYKRLVKPFEPMILVPELPFEQVAVIEANALFWPGLEIVVRPKRYYKQRDLLAHVLGYVADANEVELSKDSGLALGDNVGKGGLELVLESRLRGAKGLRQVEVDATGRRLKQKILREPLAGEHINLAIDLGLQTHAARQLEGQAGAIVVMEPTTGKVLAFVSQPSYDANMFVTGLSQKQWSKLRDDPMHPLQNRVIQSMFPPGSIYKLVVGGALLEDGFSPKETVYCGGQIKLGRRVFRCWKKHGHGRVDYQKAQVNSCDVYFYAAGDRLGVEKMSTFAKDCGFGQKTNISLPHEKTGLVPTPEWKRKRFGEPWVGGDNLNMAIGQGFNLVTPIQVARFISALINGGTLYRPLLLADAEPEVQGQLPMSELNRTMIVDAMVETVQSGTARRLKRKGVRMGGKTGTAQVVRLKLKEGDERRKTEEMDYRERDHAWLASFGEKDGKSYVAICMVEHGGHGGSAAGPVLKSIYDYLFSEKMQ</sequence>
<evidence type="ECO:0000256" key="7">
    <source>
        <dbReference type="ARBA" id="ARBA00022692"/>
    </source>
</evidence>
<feature type="transmembrane region" description="Helical" evidence="14">
    <location>
        <begin position="16"/>
        <end position="37"/>
    </location>
</feature>
<dbReference type="GO" id="GO:0071555">
    <property type="term" value="P:cell wall organization"/>
    <property type="evidence" value="ECO:0007669"/>
    <property type="project" value="UniProtKB-KW"/>
</dbReference>
<dbReference type="PANTHER" id="PTHR30627:SF2">
    <property type="entry name" value="PEPTIDOGLYCAN D,D-TRANSPEPTIDASE MRDA"/>
    <property type="match status" value="1"/>
</dbReference>
<keyword evidence="12 14" id="KW-0472">Membrane</keyword>
<dbReference type="GO" id="GO:0008658">
    <property type="term" value="F:penicillin binding"/>
    <property type="evidence" value="ECO:0007669"/>
    <property type="project" value="InterPro"/>
</dbReference>
<dbReference type="Pfam" id="PF00905">
    <property type="entry name" value="Transpeptidase"/>
    <property type="match status" value="1"/>
</dbReference>